<gene>
    <name evidence="5" type="ORF">A3E44_05325</name>
</gene>
<dbReference type="PANTHER" id="PTHR43179:SF12">
    <property type="entry name" value="GALACTOFURANOSYLTRANSFERASE GLFT2"/>
    <property type="match status" value="1"/>
</dbReference>
<proteinExistence type="inferred from homology"/>
<dbReference type="PANTHER" id="PTHR43179">
    <property type="entry name" value="RHAMNOSYLTRANSFERASE WBBL"/>
    <property type="match status" value="1"/>
</dbReference>
<evidence type="ECO:0000313" key="6">
    <source>
        <dbReference type="Proteomes" id="UP000178603"/>
    </source>
</evidence>
<dbReference type="EMBL" id="MGGW01000020">
    <property type="protein sequence ID" value="OGM53809.1"/>
    <property type="molecule type" value="Genomic_DNA"/>
</dbReference>
<dbReference type="Proteomes" id="UP000178603">
    <property type="component" value="Unassembled WGS sequence"/>
</dbReference>
<dbReference type="Pfam" id="PF00535">
    <property type="entry name" value="Glycos_transf_2"/>
    <property type="match status" value="1"/>
</dbReference>
<evidence type="ECO:0000259" key="4">
    <source>
        <dbReference type="Pfam" id="PF00535"/>
    </source>
</evidence>
<evidence type="ECO:0000256" key="1">
    <source>
        <dbReference type="ARBA" id="ARBA00006739"/>
    </source>
</evidence>
<comment type="similarity">
    <text evidence="1">Belongs to the glycosyltransferase 2 family.</text>
</comment>
<reference evidence="5 6" key="1">
    <citation type="journal article" date="2016" name="Nat. Commun.">
        <title>Thousands of microbial genomes shed light on interconnected biogeochemical processes in an aquifer system.</title>
        <authorList>
            <person name="Anantharaman K."/>
            <person name="Brown C.T."/>
            <person name="Hug L.A."/>
            <person name="Sharon I."/>
            <person name="Castelle C.J."/>
            <person name="Probst A.J."/>
            <person name="Thomas B.C."/>
            <person name="Singh A."/>
            <person name="Wilkins M.J."/>
            <person name="Karaoz U."/>
            <person name="Brodie E.L."/>
            <person name="Williams K.H."/>
            <person name="Hubbard S.S."/>
            <person name="Banfield J.F."/>
        </authorList>
    </citation>
    <scope>NUCLEOTIDE SEQUENCE [LARGE SCALE GENOMIC DNA]</scope>
</reference>
<dbReference type="GO" id="GO:0016757">
    <property type="term" value="F:glycosyltransferase activity"/>
    <property type="evidence" value="ECO:0007669"/>
    <property type="project" value="UniProtKB-KW"/>
</dbReference>
<keyword evidence="3" id="KW-0808">Transferase</keyword>
<dbReference type="SUPFAM" id="SSF53448">
    <property type="entry name" value="Nucleotide-diphospho-sugar transferases"/>
    <property type="match status" value="1"/>
</dbReference>
<protein>
    <recommendedName>
        <fullName evidence="4">Glycosyltransferase 2-like domain-containing protein</fullName>
    </recommendedName>
</protein>
<dbReference type="CDD" id="cd04186">
    <property type="entry name" value="GT_2_like_c"/>
    <property type="match status" value="1"/>
</dbReference>
<sequence length="332" mass="38425">MNKQPQVSIIIANYNGEKYLPLCLSSLMKTKYQKFEVILVDDGSYDESLKVIKLYLKKFKKIKLLRNKMNIGAAASRNRAIKVAIGEIIVFLDNDTEVETWWLNELLKPFENTAVGATCPKMPMLQDKSRITTAGLLLIPHTGWGIALKGEKTREVISISACMAVRKGVIEKIGGFDEKLAVHTEDLDFSWRIWIGGWKIIYVPASVVYHKSKGYEERARLMNATKSFVYFHINKNTFRTLIKNYELKSLIKYLPMAFLILFARGVVVVVRDKEFSAFSQFIKAVIWNIANFRDTLKRRKFVQSLRVVNDGYIYEKVMTKESLVTIYRRYYQ</sequence>
<feature type="domain" description="Glycosyltransferase 2-like" evidence="4">
    <location>
        <begin position="8"/>
        <end position="173"/>
    </location>
</feature>
<dbReference type="InterPro" id="IPR001173">
    <property type="entry name" value="Glyco_trans_2-like"/>
</dbReference>
<dbReference type="Gene3D" id="3.90.550.10">
    <property type="entry name" value="Spore Coat Polysaccharide Biosynthesis Protein SpsA, Chain A"/>
    <property type="match status" value="1"/>
</dbReference>
<organism evidence="5 6">
    <name type="scientific">Candidatus Woesebacteria bacterium RIFCSPHIGHO2_12_FULL_41_24</name>
    <dbReference type="NCBI Taxonomy" id="1802510"/>
    <lineage>
        <taxon>Bacteria</taxon>
        <taxon>Candidatus Woeseibacteriota</taxon>
    </lineage>
</organism>
<evidence type="ECO:0000256" key="2">
    <source>
        <dbReference type="ARBA" id="ARBA00022676"/>
    </source>
</evidence>
<dbReference type="AlphaFoldDB" id="A0A1F8AQN9"/>
<comment type="caution">
    <text evidence="5">The sequence shown here is derived from an EMBL/GenBank/DDBJ whole genome shotgun (WGS) entry which is preliminary data.</text>
</comment>
<dbReference type="InterPro" id="IPR029044">
    <property type="entry name" value="Nucleotide-diphossugar_trans"/>
</dbReference>
<evidence type="ECO:0000256" key="3">
    <source>
        <dbReference type="ARBA" id="ARBA00022679"/>
    </source>
</evidence>
<name>A0A1F8AQN9_9BACT</name>
<keyword evidence="2" id="KW-0328">Glycosyltransferase</keyword>
<accession>A0A1F8AQN9</accession>
<evidence type="ECO:0000313" key="5">
    <source>
        <dbReference type="EMBL" id="OGM53809.1"/>
    </source>
</evidence>